<dbReference type="EMBL" id="MHLP01000034">
    <property type="protein sequence ID" value="OGZ11677.1"/>
    <property type="molecule type" value="Genomic_DNA"/>
</dbReference>
<dbReference type="AlphaFoldDB" id="A0A1G2DDF3"/>
<name>A0A1G2DDF3_9BACT</name>
<reference evidence="1 2" key="1">
    <citation type="journal article" date="2016" name="Nat. Commun.">
        <title>Thousands of microbial genomes shed light on interconnected biogeochemical processes in an aquifer system.</title>
        <authorList>
            <person name="Anantharaman K."/>
            <person name="Brown C.T."/>
            <person name="Hug L.A."/>
            <person name="Sharon I."/>
            <person name="Castelle C.J."/>
            <person name="Probst A.J."/>
            <person name="Thomas B.C."/>
            <person name="Singh A."/>
            <person name="Wilkins M.J."/>
            <person name="Karaoz U."/>
            <person name="Brodie E.L."/>
            <person name="Williams K.H."/>
            <person name="Hubbard S.S."/>
            <person name="Banfield J.F."/>
        </authorList>
    </citation>
    <scope>NUCLEOTIDE SEQUENCE [LARGE SCALE GENOMIC DNA]</scope>
</reference>
<comment type="caution">
    <text evidence="1">The sequence shown here is derived from an EMBL/GenBank/DDBJ whole genome shotgun (WGS) entry which is preliminary data.</text>
</comment>
<accession>A0A1G2DDF3</accession>
<gene>
    <name evidence="1" type="ORF">A2942_00725</name>
</gene>
<evidence type="ECO:0000313" key="2">
    <source>
        <dbReference type="Proteomes" id="UP000178534"/>
    </source>
</evidence>
<evidence type="ECO:0000313" key="1">
    <source>
        <dbReference type="EMBL" id="OGZ11677.1"/>
    </source>
</evidence>
<sequence>MLFAFFVMFLATLFQEPTVLDGLRPAFLHGETGCFPDPLRISHIAKSKATAFRERNDRFHFSLLLFHDFYTFKTYTNG</sequence>
<organism evidence="1 2">
    <name type="scientific">Candidatus Lloydbacteria bacterium RIFCSPLOWO2_01_FULL_50_20</name>
    <dbReference type="NCBI Taxonomy" id="1798665"/>
    <lineage>
        <taxon>Bacteria</taxon>
        <taxon>Candidatus Lloydiibacteriota</taxon>
    </lineage>
</organism>
<proteinExistence type="predicted"/>
<dbReference type="Proteomes" id="UP000178534">
    <property type="component" value="Unassembled WGS sequence"/>
</dbReference>
<protein>
    <submittedName>
        <fullName evidence="1">Uncharacterized protein</fullName>
    </submittedName>
</protein>